<dbReference type="Pfam" id="PF14905">
    <property type="entry name" value="OMP_b-brl_3"/>
    <property type="match status" value="1"/>
</dbReference>
<accession>A0ABX0QK26</accession>
<keyword evidence="3" id="KW-0998">Cell outer membrane</keyword>
<name>A0ABX0QK26_9BACT</name>
<evidence type="ECO:0000256" key="3">
    <source>
        <dbReference type="ARBA" id="ARBA00023237"/>
    </source>
</evidence>
<evidence type="ECO:0000259" key="5">
    <source>
        <dbReference type="Pfam" id="PF14905"/>
    </source>
</evidence>
<organism evidence="6 7">
    <name type="scientific">Fibrivirga algicola</name>
    <dbReference type="NCBI Taxonomy" id="2950420"/>
    <lineage>
        <taxon>Bacteria</taxon>
        <taxon>Pseudomonadati</taxon>
        <taxon>Bacteroidota</taxon>
        <taxon>Cytophagia</taxon>
        <taxon>Cytophagales</taxon>
        <taxon>Spirosomataceae</taxon>
        <taxon>Fibrivirga</taxon>
    </lineage>
</organism>
<evidence type="ECO:0000256" key="1">
    <source>
        <dbReference type="ARBA" id="ARBA00004442"/>
    </source>
</evidence>
<comment type="caution">
    <text evidence="6">The sequence shown here is derived from an EMBL/GenBank/DDBJ whole genome shotgun (WGS) entry which is preliminary data.</text>
</comment>
<dbReference type="EMBL" id="WAEL01000008">
    <property type="protein sequence ID" value="NID12804.1"/>
    <property type="molecule type" value="Genomic_DNA"/>
</dbReference>
<dbReference type="InterPro" id="IPR041700">
    <property type="entry name" value="OMP_b-brl_3"/>
</dbReference>
<protein>
    <submittedName>
        <fullName evidence="6">TonB-dependent receptor</fullName>
    </submittedName>
</protein>
<proteinExistence type="predicted"/>
<evidence type="ECO:0000313" key="7">
    <source>
        <dbReference type="Proteomes" id="UP000606008"/>
    </source>
</evidence>
<comment type="subcellular location">
    <subcellularLocation>
        <location evidence="1">Cell outer membrane</location>
    </subcellularLocation>
</comment>
<sequence>MNTLRTLFLLIVLTTRASAQTTLTGAVRDGAGKGIPFASVALLHARDSSLVKGTISKETGSYEFVAIRPGHYRLSSSAIGYGVTQSTVFEVGTLPLDAPPLTMIESVNTLKEVTVATKKPFVEQEIDRLVINVAGSIIASGSTALEVLEKAPGVTVDRQNDALQLRGKDGVIVQIDGKQTYLSMQDVVNLLKNMPSDNVEKIELITNPGARYDAAGNSGIINIRLKKNNSVGTNGATSITGGSGRHDRERASLQLNHRESKVNLFGNYSFSRGGDYWDFVATRDQSDPVPGSSSSADINRRNNALQKTSLLFNNLAQNAKVGLDYMPTKQTTIGLAWTAFWSDNGERGPATAVFRRGTSLPVYLQTETDKRQQTDASNQLGNINFQHTFSEKGGQLTADFDLGHYQRQFENTLATTTALYTEGEVPPVALLVSQMPTTVDIRSAKADYSRSLPNKWKLEVGVKTAFVRTDNDLTIQTGTERTIQIDPAQSNHFQYTEQVSAAYVSMSGKLATKTDVQLGLRVEQTHSEGNSLTLRNVVERTYLNVFPSLFVMQPIAKEQALTLSYSYRIDRPNYQNLNPARSFIDPYAFSQGNPYLKPQYTHSIELKHSYKNKLFTSLGASYTTDLVFPILYPFDGNRAYRVYENIGQSQGYNLTVSFPINITKSWIMQTTLLGYYNLFDFTYESVPLLVRQLSGRLTGTSAIRLGKGWTAELSGRLSAPSVIALSTSPWLGSADTGLQKTVSSSLKVKLSIQDLLHTNRYIITQQAPSNAQSIRISFDSRVTLLNLSYTFGNEKLKAARQRRTAAEEEMQRTN</sequence>
<dbReference type="Proteomes" id="UP000606008">
    <property type="component" value="Unassembled WGS sequence"/>
</dbReference>
<keyword evidence="6" id="KW-0675">Receptor</keyword>
<dbReference type="InterPro" id="IPR036942">
    <property type="entry name" value="Beta-barrel_TonB_sf"/>
</dbReference>
<evidence type="ECO:0000256" key="2">
    <source>
        <dbReference type="ARBA" id="ARBA00023136"/>
    </source>
</evidence>
<dbReference type="Gene3D" id="2.170.130.10">
    <property type="entry name" value="TonB-dependent receptor, plug domain"/>
    <property type="match status" value="1"/>
</dbReference>
<dbReference type="InterPro" id="IPR037066">
    <property type="entry name" value="Plug_dom_sf"/>
</dbReference>
<reference evidence="6" key="1">
    <citation type="submission" date="2024-05" db="EMBL/GenBank/DDBJ databases">
        <authorList>
            <person name="Jung D.-H."/>
        </authorList>
    </citation>
    <scope>NUCLEOTIDE SEQUENCE</scope>
    <source>
        <strain evidence="6">JA-25</strain>
    </source>
</reference>
<gene>
    <name evidence="6" type="ORF">F7231_21715</name>
</gene>
<dbReference type="PANTHER" id="PTHR40980:SF4">
    <property type="entry name" value="TONB-DEPENDENT RECEPTOR-LIKE BETA-BARREL DOMAIN-CONTAINING PROTEIN"/>
    <property type="match status" value="1"/>
</dbReference>
<evidence type="ECO:0000256" key="4">
    <source>
        <dbReference type="SAM" id="SignalP"/>
    </source>
</evidence>
<dbReference type="PANTHER" id="PTHR40980">
    <property type="entry name" value="PLUG DOMAIN-CONTAINING PROTEIN"/>
    <property type="match status" value="1"/>
</dbReference>
<dbReference type="InterPro" id="IPR008969">
    <property type="entry name" value="CarboxyPept-like_regulatory"/>
</dbReference>
<dbReference type="Pfam" id="PF13620">
    <property type="entry name" value="CarboxypepD_reg"/>
    <property type="match status" value="1"/>
</dbReference>
<feature type="signal peptide" evidence="4">
    <location>
        <begin position="1"/>
        <end position="19"/>
    </location>
</feature>
<keyword evidence="7" id="KW-1185">Reference proteome</keyword>
<dbReference type="Gene3D" id="2.60.40.1120">
    <property type="entry name" value="Carboxypeptidase-like, regulatory domain"/>
    <property type="match status" value="1"/>
</dbReference>
<keyword evidence="2" id="KW-0472">Membrane</keyword>
<dbReference type="SUPFAM" id="SSF49464">
    <property type="entry name" value="Carboxypeptidase regulatory domain-like"/>
    <property type="match status" value="1"/>
</dbReference>
<dbReference type="RefSeq" id="WP_166693504.1">
    <property type="nucleotide sequence ID" value="NZ_WAEL01000008.1"/>
</dbReference>
<dbReference type="Gene3D" id="2.40.170.20">
    <property type="entry name" value="TonB-dependent receptor, beta-barrel domain"/>
    <property type="match status" value="1"/>
</dbReference>
<feature type="chain" id="PRO_5047386227" evidence="4">
    <location>
        <begin position="20"/>
        <end position="814"/>
    </location>
</feature>
<feature type="domain" description="Outer membrane protein beta-barrel" evidence="5">
    <location>
        <begin position="387"/>
        <end position="789"/>
    </location>
</feature>
<dbReference type="SUPFAM" id="SSF56935">
    <property type="entry name" value="Porins"/>
    <property type="match status" value="1"/>
</dbReference>
<evidence type="ECO:0000313" key="6">
    <source>
        <dbReference type="EMBL" id="NID12804.1"/>
    </source>
</evidence>
<keyword evidence="4" id="KW-0732">Signal</keyword>